<dbReference type="PANTHER" id="PTHR11101:SF16">
    <property type="entry name" value="PHOSPHATE TRANSPORTER"/>
    <property type="match status" value="1"/>
</dbReference>
<reference evidence="7" key="2">
    <citation type="journal article" date="2021" name="PeerJ">
        <title>Extensive microbial diversity within the chicken gut microbiome revealed by metagenomics and culture.</title>
        <authorList>
            <person name="Gilroy R."/>
            <person name="Ravi A."/>
            <person name="Getino M."/>
            <person name="Pursley I."/>
            <person name="Horton D.L."/>
            <person name="Alikhan N.F."/>
            <person name="Baker D."/>
            <person name="Gharbi K."/>
            <person name="Hall N."/>
            <person name="Watson M."/>
            <person name="Adriaenssens E.M."/>
            <person name="Foster-Nyarko E."/>
            <person name="Jarju S."/>
            <person name="Secka A."/>
            <person name="Antonio M."/>
            <person name="Oren A."/>
            <person name="Chaudhuri R.R."/>
            <person name="La Ragione R."/>
            <person name="Hildebrand F."/>
            <person name="Pallen M.J."/>
        </authorList>
    </citation>
    <scope>NUCLEOTIDE SEQUENCE</scope>
    <source>
        <strain evidence="7">G3-8215</strain>
    </source>
</reference>
<dbReference type="Proteomes" id="UP000725002">
    <property type="component" value="Unassembled WGS sequence"/>
</dbReference>
<feature type="transmembrane region" description="Helical" evidence="6">
    <location>
        <begin position="488"/>
        <end position="506"/>
    </location>
</feature>
<keyword evidence="4 6" id="KW-1133">Transmembrane helix</keyword>
<reference evidence="7" key="1">
    <citation type="submission" date="2020-10" db="EMBL/GenBank/DDBJ databases">
        <authorList>
            <person name="Gilroy R."/>
        </authorList>
    </citation>
    <scope>NUCLEOTIDE SEQUENCE</scope>
    <source>
        <strain evidence="7">G3-8215</strain>
    </source>
</reference>
<feature type="transmembrane region" description="Helical" evidence="6">
    <location>
        <begin position="108"/>
        <end position="128"/>
    </location>
</feature>
<sequence>MDWIFLGFVIFLFILAISDLWVGVSNDAVNFLNSAIGSKAAKFRTIITVAAIGVFCGAIMSNGMMDIARHGIFRPEQYCFQELMYIFLAVMVTDIILLDVFNSLGMPTSTTVSMVFELLGASFAMAMFKLAGADDGAGFSDYLNTEKALSVIMAIFVSVALAFIFGLLIQYISRLLFTFSYSGKLKWKIGLFGGVAATAIIYFMLIKGVKDLSFMTPELKAWVHTHTLEVLGCCLVFFTLLMQILHWCKVNVFKVVVLIGTFALATAFAGNDLVNFIGVPLAGYDSYLDYMASGSSDPDSYMMGVLNEPAKTPFIFLFLAGIVMVIALATSKKAHNVTKTEISLAKQDEGDEMFGSSRVARSIVRWSNATANWLVAVTPEKARVWINKRFDKTNIEIEDGAAYDLVRASTNLVVASLLIALGTSLKLPLSTTYVTFMVAMGSSLADRAWSRESAVFRVTGVLSVIGGWFITAGVAFTCAFIIVILMHFGGNVVAVIIVVAGLAALIHNNIRYKQKNEDENGDKQFRAILSSQNYSQTWNLFSNYVADNESRFLNDMAGKYKDITDGLFEENVKILRKSSNDLKQEKVRLKNLRRKETLCLRHIEPEEGLRKSAWFHMVFNSMEQLYYSIRRICEPLYEHVDNHFSPLPQKYIDEFTVQRDRTAKIIRGIADLCKAGDYSDLRNFDKEISEMQVEFSNLRKSLMVDIQNENVNLTVAYLYLNLLQESEQITIELQQMSRSSRKFQQG</sequence>
<feature type="transmembrane region" description="Helical" evidence="6">
    <location>
        <begin position="226"/>
        <end position="245"/>
    </location>
</feature>
<dbReference type="AlphaFoldDB" id="A0A940DSS4"/>
<comment type="caution">
    <text evidence="7">The sequence shown here is derived from an EMBL/GenBank/DDBJ whole genome shotgun (WGS) entry which is preliminary data.</text>
</comment>
<dbReference type="GO" id="GO:0035435">
    <property type="term" value="P:phosphate ion transmembrane transport"/>
    <property type="evidence" value="ECO:0007669"/>
    <property type="project" value="TreeGrafter"/>
</dbReference>
<evidence type="ECO:0000256" key="1">
    <source>
        <dbReference type="ARBA" id="ARBA00004141"/>
    </source>
</evidence>
<name>A0A940DSS4_9BACT</name>
<evidence type="ECO:0000256" key="4">
    <source>
        <dbReference type="ARBA" id="ARBA00022989"/>
    </source>
</evidence>
<feature type="transmembrane region" description="Helical" evidence="6">
    <location>
        <begin position="461"/>
        <end position="482"/>
    </location>
</feature>
<feature type="transmembrane region" description="Helical" evidence="6">
    <location>
        <begin position="252"/>
        <end position="270"/>
    </location>
</feature>
<dbReference type="InterPro" id="IPR001204">
    <property type="entry name" value="Phos_transporter"/>
</dbReference>
<gene>
    <name evidence="7" type="ORF">IAB75_00840</name>
</gene>
<evidence type="ECO:0000313" key="7">
    <source>
        <dbReference type="EMBL" id="MBO8482658.1"/>
    </source>
</evidence>
<dbReference type="PANTHER" id="PTHR11101">
    <property type="entry name" value="PHOSPHATE TRANSPORTER"/>
    <property type="match status" value="1"/>
</dbReference>
<proteinExistence type="inferred from homology"/>
<feature type="transmembrane region" description="Helical" evidence="6">
    <location>
        <begin position="6"/>
        <end position="24"/>
    </location>
</feature>
<evidence type="ECO:0000313" key="8">
    <source>
        <dbReference type="Proteomes" id="UP000725002"/>
    </source>
</evidence>
<comment type="similarity">
    <text evidence="6">Belongs to the inorganic phosphate transporter (PiT) (TC 2.A.20) family.</text>
</comment>
<accession>A0A940DSS4</accession>
<feature type="transmembrane region" description="Helical" evidence="6">
    <location>
        <begin position="148"/>
        <end position="169"/>
    </location>
</feature>
<evidence type="ECO:0000256" key="3">
    <source>
        <dbReference type="ARBA" id="ARBA00022692"/>
    </source>
</evidence>
<dbReference type="GO" id="GO:0005315">
    <property type="term" value="F:phosphate transmembrane transporter activity"/>
    <property type="evidence" value="ECO:0007669"/>
    <property type="project" value="InterPro"/>
</dbReference>
<protein>
    <recommendedName>
        <fullName evidence="6">Phosphate transporter</fullName>
    </recommendedName>
</protein>
<dbReference type="GO" id="GO:0016020">
    <property type="term" value="C:membrane"/>
    <property type="evidence" value="ECO:0007669"/>
    <property type="project" value="UniProtKB-SubCell"/>
</dbReference>
<feature type="transmembrane region" description="Helical" evidence="6">
    <location>
        <begin position="405"/>
        <end position="425"/>
    </location>
</feature>
<keyword evidence="5 6" id="KW-0472">Membrane</keyword>
<dbReference type="Pfam" id="PF01384">
    <property type="entry name" value="PHO4"/>
    <property type="match status" value="1"/>
</dbReference>
<dbReference type="EMBL" id="JADILV010000006">
    <property type="protein sequence ID" value="MBO8482658.1"/>
    <property type="molecule type" value="Genomic_DNA"/>
</dbReference>
<keyword evidence="3 6" id="KW-0812">Transmembrane</keyword>
<evidence type="ECO:0000256" key="2">
    <source>
        <dbReference type="ARBA" id="ARBA00022448"/>
    </source>
</evidence>
<comment type="subcellular location">
    <subcellularLocation>
        <location evidence="1 6">Membrane</location>
        <topology evidence="1 6">Multi-pass membrane protein</topology>
    </subcellularLocation>
</comment>
<organism evidence="7 8">
    <name type="scientific">Candidatus Cryptobacteroides avicola</name>
    <dbReference type="NCBI Taxonomy" id="2840757"/>
    <lineage>
        <taxon>Bacteria</taxon>
        <taxon>Pseudomonadati</taxon>
        <taxon>Bacteroidota</taxon>
        <taxon>Bacteroidia</taxon>
        <taxon>Bacteroidales</taxon>
        <taxon>Candidatus Cryptobacteroides</taxon>
    </lineage>
</organism>
<evidence type="ECO:0000256" key="6">
    <source>
        <dbReference type="RuleBase" id="RU363058"/>
    </source>
</evidence>
<keyword evidence="6" id="KW-0592">Phosphate transport</keyword>
<feature type="transmembrane region" description="Helical" evidence="6">
    <location>
        <begin position="312"/>
        <end position="330"/>
    </location>
</feature>
<evidence type="ECO:0000256" key="5">
    <source>
        <dbReference type="ARBA" id="ARBA00023136"/>
    </source>
</evidence>
<feature type="transmembrane region" description="Helical" evidence="6">
    <location>
        <begin position="83"/>
        <end position="101"/>
    </location>
</feature>
<feature type="transmembrane region" description="Helical" evidence="6">
    <location>
        <begin position="189"/>
        <end position="206"/>
    </location>
</feature>
<keyword evidence="2 6" id="KW-0813">Transport</keyword>
<feature type="transmembrane region" description="Helical" evidence="6">
    <location>
        <begin position="45"/>
        <end position="63"/>
    </location>
</feature>